<dbReference type="Proteomes" id="UP000000689">
    <property type="component" value="Chromosome 1"/>
</dbReference>
<dbReference type="OMA" id="TYGEISC"/>
<dbReference type="InterPro" id="IPR048519">
    <property type="entry name" value="Gfd2/YDR514C-like_C"/>
</dbReference>
<feature type="compositionally biased region" description="Basic residues" evidence="1">
    <location>
        <begin position="80"/>
        <end position="101"/>
    </location>
</feature>
<dbReference type="EMBL" id="HE580267">
    <property type="protein sequence ID" value="CCD22197.1"/>
    <property type="molecule type" value="Genomic_DNA"/>
</dbReference>
<dbReference type="STRING" id="1071378.G0W309"/>
<feature type="region of interest" description="Disordered" evidence="1">
    <location>
        <begin position="1"/>
        <end position="102"/>
    </location>
</feature>
<dbReference type="OrthoDB" id="5953249at2759"/>
<dbReference type="eggNOG" id="ENOG502QTQR">
    <property type="taxonomic scope" value="Eukaryota"/>
</dbReference>
<dbReference type="PANTHER" id="PTHR28083:SF1">
    <property type="entry name" value="GOOD FOR FULL DBP5 ACTIVITY PROTEIN 2"/>
    <property type="match status" value="1"/>
</dbReference>
<reference evidence="3 4" key="1">
    <citation type="journal article" date="2011" name="Proc. Natl. Acad. Sci. U.S.A.">
        <title>Evolutionary erosion of yeast sex chromosomes by mating-type switching accidents.</title>
        <authorList>
            <person name="Gordon J.L."/>
            <person name="Armisen D."/>
            <person name="Proux-Wera E."/>
            <person name="Oheigeartaigh S.S."/>
            <person name="Byrne K.P."/>
            <person name="Wolfe K.H."/>
        </authorList>
    </citation>
    <scope>NUCLEOTIDE SEQUENCE [LARGE SCALE GENOMIC DNA]</scope>
    <source>
        <strain evidence="4">ATCC 10597 / BCRC 20456 / CBS 421 / NBRC 0211 / NRRL Y-12639</strain>
    </source>
</reference>
<gene>
    <name evidence="3" type="primary">NDAI0A00370</name>
    <name evidence="3" type="ordered locus">NDAI_0A00370</name>
</gene>
<evidence type="ECO:0000256" key="1">
    <source>
        <dbReference type="SAM" id="MobiDB-lite"/>
    </source>
</evidence>
<dbReference type="HOGENOM" id="CLU_029052_0_0_1"/>
<dbReference type="KEGG" id="ndi:NDAI_0A00370"/>
<evidence type="ECO:0000313" key="3">
    <source>
        <dbReference type="EMBL" id="CCD22197.1"/>
    </source>
</evidence>
<dbReference type="GO" id="GO:0003676">
    <property type="term" value="F:nucleic acid binding"/>
    <property type="evidence" value="ECO:0007669"/>
    <property type="project" value="InterPro"/>
</dbReference>
<protein>
    <recommendedName>
        <fullName evidence="2">Gfd2/YDR514C-like C-terminal domain-containing protein</fullName>
    </recommendedName>
</protein>
<name>G0W309_NAUDC</name>
<evidence type="ECO:0000313" key="4">
    <source>
        <dbReference type="Proteomes" id="UP000000689"/>
    </source>
</evidence>
<dbReference type="InterPro" id="IPR040151">
    <property type="entry name" value="Gfd2/YDR514C-like"/>
</dbReference>
<dbReference type="InterPro" id="IPR012337">
    <property type="entry name" value="RNaseH-like_sf"/>
</dbReference>
<dbReference type="AlphaFoldDB" id="G0W309"/>
<feature type="compositionally biased region" description="Acidic residues" evidence="1">
    <location>
        <begin position="568"/>
        <end position="580"/>
    </location>
</feature>
<evidence type="ECO:0000259" key="2">
    <source>
        <dbReference type="Pfam" id="PF21762"/>
    </source>
</evidence>
<feature type="compositionally biased region" description="Low complexity" evidence="1">
    <location>
        <begin position="8"/>
        <end position="18"/>
    </location>
</feature>
<feature type="compositionally biased region" description="Basic residues" evidence="1">
    <location>
        <begin position="596"/>
        <end position="609"/>
    </location>
</feature>
<dbReference type="InterPro" id="IPR036397">
    <property type="entry name" value="RNaseH_sf"/>
</dbReference>
<dbReference type="Gene3D" id="3.30.420.10">
    <property type="entry name" value="Ribonuclease H-like superfamily/Ribonuclease H"/>
    <property type="match status" value="1"/>
</dbReference>
<dbReference type="RefSeq" id="XP_003667440.1">
    <property type="nucleotide sequence ID" value="XM_003667392.1"/>
</dbReference>
<feature type="region of interest" description="Disordered" evidence="1">
    <location>
        <begin position="560"/>
        <end position="609"/>
    </location>
</feature>
<organism evidence="3 4">
    <name type="scientific">Naumovozyma dairenensis (strain ATCC 10597 / BCRC 20456 / CBS 421 / NBRC 0211 / NRRL Y-12639)</name>
    <name type="common">Saccharomyces dairenensis</name>
    <dbReference type="NCBI Taxonomy" id="1071378"/>
    <lineage>
        <taxon>Eukaryota</taxon>
        <taxon>Fungi</taxon>
        <taxon>Dikarya</taxon>
        <taxon>Ascomycota</taxon>
        <taxon>Saccharomycotina</taxon>
        <taxon>Saccharomycetes</taxon>
        <taxon>Saccharomycetales</taxon>
        <taxon>Saccharomycetaceae</taxon>
        <taxon>Naumovozyma</taxon>
    </lineage>
</organism>
<dbReference type="Pfam" id="PF21762">
    <property type="entry name" value="DEDDh_C"/>
    <property type="match status" value="1"/>
</dbReference>
<dbReference type="PANTHER" id="PTHR28083">
    <property type="entry name" value="GOOD FOR FULL DBP5 ACTIVITY PROTEIN 2"/>
    <property type="match status" value="1"/>
</dbReference>
<feature type="domain" description="Gfd2/YDR514C-like C-terminal" evidence="2">
    <location>
        <begin position="318"/>
        <end position="508"/>
    </location>
</feature>
<dbReference type="SUPFAM" id="SSF53098">
    <property type="entry name" value="Ribonuclease H-like"/>
    <property type="match status" value="1"/>
</dbReference>
<keyword evidence="4" id="KW-1185">Reference proteome</keyword>
<accession>G0W309</accession>
<dbReference type="GO" id="GO:0005634">
    <property type="term" value="C:nucleus"/>
    <property type="evidence" value="ECO:0007669"/>
    <property type="project" value="TreeGrafter"/>
</dbReference>
<dbReference type="GeneID" id="11494043"/>
<sequence length="636" mass="74225">MTELVIGTAAAATTTATASMASVDIQHEPGKSIYSGRDSDDPVSQINTDAFSMGKKEKRNKKVKSLSSEDNDNDNEKEKEKKKKKKKKKKKGKETRQKHKDTKTIDVSIKDFSKRLNVRGLSRKDIKLNLKEMSNYYENSEMQIDNKLLNSELTWLDDIPYFKQLRTIRYDDENENGHRNQYNKLLHDTIEIYLKRIGRNFENIAKESNEILHIKIEKYEKEWELKNGGPLSDIPKQIEIEVIKALKQKKTLEEYDEELLKKITAYQRFKELQADLNTGKKKLEMDHFPVVYTLPGTPEFEYLSNSIRLISQRRTICFTIDVEAFELNNDIITEFGISIYDPRENFFSMTPIIKTYHLIVKEVLALRNCKWICDYKDCYLNGESLVLTLNQCVEFIQSLINYYMIPKTEEDRTWSRAFIGHHVQGDLEWLNKIGIIIPEEDINYDLLNCSIKRNSFKYFALDTELLYKRTYGEISCNLGKILRLLEIPHAFLHNAGNDSYYTLQLLLKLCDFNFRNEKNLDDLKLIGIKIRNWIKREKDEPKVVPLSYAISVIEASTIPTRSNKDKTGEEEEEEEEEEEAVMIIQPKEGATESRGKGKGRRPKRVRIRKQKDLVAQTEFGGSKWFSRAKDAFMSTL</sequence>
<proteinExistence type="predicted"/>